<evidence type="ECO:0000256" key="1">
    <source>
        <dbReference type="ARBA" id="ARBA00001966"/>
    </source>
</evidence>
<dbReference type="AlphaFoldDB" id="A0A915I764"/>
<keyword evidence="3" id="KW-0540">Nuclease</keyword>
<evidence type="ECO:0000256" key="7">
    <source>
        <dbReference type="ARBA" id="ARBA00022806"/>
    </source>
</evidence>
<dbReference type="GO" id="GO:0051536">
    <property type="term" value="F:iron-sulfur cluster binding"/>
    <property type="evidence" value="ECO:0007669"/>
    <property type="project" value="UniProtKB-KW"/>
</dbReference>
<feature type="domain" description="DNA replication factor Dna2 N-terminal" evidence="11">
    <location>
        <begin position="13"/>
        <end position="219"/>
    </location>
</feature>
<dbReference type="GO" id="GO:0016787">
    <property type="term" value="F:hydrolase activity"/>
    <property type="evidence" value="ECO:0007669"/>
    <property type="project" value="UniProtKB-KW"/>
</dbReference>
<dbReference type="Proteomes" id="UP000887565">
    <property type="component" value="Unplaced"/>
</dbReference>
<keyword evidence="10" id="KW-0411">Iron-sulfur</keyword>
<evidence type="ECO:0000256" key="4">
    <source>
        <dbReference type="ARBA" id="ARBA00022723"/>
    </source>
</evidence>
<dbReference type="Gene3D" id="2.40.30.270">
    <property type="match status" value="1"/>
</dbReference>
<keyword evidence="6" id="KW-0378">Hydrolase</keyword>
<dbReference type="InterPro" id="IPR014808">
    <property type="entry name" value="DNA_replication_fac_Dna2_N"/>
</dbReference>
<keyword evidence="12" id="KW-1185">Reference proteome</keyword>
<evidence type="ECO:0000313" key="13">
    <source>
        <dbReference type="WBParaSite" id="nRc.2.0.1.t09607-RA"/>
    </source>
</evidence>
<evidence type="ECO:0000313" key="12">
    <source>
        <dbReference type="Proteomes" id="UP000887565"/>
    </source>
</evidence>
<organism evidence="12 13">
    <name type="scientific">Romanomermis culicivorax</name>
    <name type="common">Nematode worm</name>
    <dbReference type="NCBI Taxonomy" id="13658"/>
    <lineage>
        <taxon>Eukaryota</taxon>
        <taxon>Metazoa</taxon>
        <taxon>Ecdysozoa</taxon>
        <taxon>Nematoda</taxon>
        <taxon>Enoplea</taxon>
        <taxon>Dorylaimia</taxon>
        <taxon>Mermithida</taxon>
        <taxon>Mermithoidea</taxon>
        <taxon>Mermithidae</taxon>
        <taxon>Romanomermis</taxon>
    </lineage>
</organism>
<evidence type="ECO:0000256" key="3">
    <source>
        <dbReference type="ARBA" id="ARBA00022722"/>
    </source>
</evidence>
<dbReference type="GO" id="GO:0046872">
    <property type="term" value="F:metal ion binding"/>
    <property type="evidence" value="ECO:0007669"/>
    <property type="project" value="UniProtKB-KW"/>
</dbReference>
<evidence type="ECO:0000256" key="8">
    <source>
        <dbReference type="ARBA" id="ARBA00022840"/>
    </source>
</evidence>
<evidence type="ECO:0000259" key="11">
    <source>
        <dbReference type="Pfam" id="PF08696"/>
    </source>
</evidence>
<comment type="cofactor">
    <cofactor evidence="1">
        <name>[4Fe-4S] cluster</name>
        <dbReference type="ChEBI" id="CHEBI:49883"/>
    </cofactor>
</comment>
<dbReference type="Gene3D" id="3.90.320.10">
    <property type="match status" value="1"/>
</dbReference>
<name>A0A915I764_ROMCU</name>
<keyword evidence="8" id="KW-0067">ATP-binding</keyword>
<dbReference type="InterPro" id="IPR051827">
    <property type="entry name" value="Cas4_exonuclease"/>
</dbReference>
<dbReference type="InterPro" id="IPR011604">
    <property type="entry name" value="PDDEXK-like_dom_sf"/>
</dbReference>
<evidence type="ECO:0000256" key="10">
    <source>
        <dbReference type="ARBA" id="ARBA00023014"/>
    </source>
</evidence>
<proteinExistence type="inferred from homology"/>
<dbReference type="Gene3D" id="3.40.50.300">
    <property type="entry name" value="P-loop containing nucleotide triphosphate hydrolases"/>
    <property type="match status" value="1"/>
</dbReference>
<dbReference type="PANTHER" id="PTHR36531:SF6">
    <property type="entry name" value="DNA REPLICATION ATP-DEPENDENT HELICASE_NUCLEASE DNA2"/>
    <property type="match status" value="1"/>
</dbReference>
<dbReference type="GO" id="GO:0004518">
    <property type="term" value="F:nuclease activity"/>
    <property type="evidence" value="ECO:0007669"/>
    <property type="project" value="UniProtKB-KW"/>
</dbReference>
<evidence type="ECO:0000256" key="9">
    <source>
        <dbReference type="ARBA" id="ARBA00023004"/>
    </source>
</evidence>
<dbReference type="WBParaSite" id="nRc.2.0.1.t09607-RA">
    <property type="protein sequence ID" value="nRc.2.0.1.t09607-RA"/>
    <property type="gene ID" value="nRc.2.0.1.g09607"/>
</dbReference>
<dbReference type="OMA" id="TICTLVX"/>
<accession>A0A915I764</accession>
<keyword evidence="5" id="KW-0547">Nucleotide-binding</keyword>
<dbReference type="GO" id="GO:0005524">
    <property type="term" value="F:ATP binding"/>
    <property type="evidence" value="ECO:0007669"/>
    <property type="project" value="UniProtKB-KW"/>
</dbReference>
<evidence type="ECO:0000256" key="5">
    <source>
        <dbReference type="ARBA" id="ARBA00022741"/>
    </source>
</evidence>
<comment type="similarity">
    <text evidence="2">Belongs to the DNA2/NAM7 helicase family.</text>
</comment>
<evidence type="ECO:0000256" key="6">
    <source>
        <dbReference type="ARBA" id="ARBA00022801"/>
    </source>
</evidence>
<dbReference type="CDD" id="cd22318">
    <property type="entry name" value="DNA2_N-like"/>
    <property type="match status" value="1"/>
</dbReference>
<dbReference type="PANTHER" id="PTHR36531">
    <property type="entry name" value="CRISPR-ASSOCIATED EXONUCLEASE CAS4"/>
    <property type="match status" value="1"/>
</dbReference>
<keyword evidence="7" id="KW-0347">Helicase</keyword>
<dbReference type="Pfam" id="PF08696">
    <property type="entry name" value="Dna2"/>
    <property type="match status" value="1"/>
</dbReference>
<sequence>GHERKIIALSSINQQSYTLILKGVWYDCCLKSSDPFRIFVNFGDLDEEHSPIIFDNNSKNLILVYPDKLMSANEIASSAFCRRKSVLNDKFRCSDDVTGNKAMLLGTLLHRLFQKALGEQWNGVKRLESEFDSFLKDADVLEAMYFCNVSSVIMQEDARAYFKKLDELLVGKFSRQKSDLFQNPANGRHIQFENVQDIEENIWCPRYGLRGKIDVTLQVRDNIDSTENLPTILPLELKTGKTSQSVEHRAQVLLYNLLLSQNHLDVSDNGLLLYLKDGHLSHLKVNYRDIRGLFHLRNEMARSVELFGSIDIENKLNFELPESLPSTRFCPSCPQALNCCLMSKLESEVRETDDDENRQQFIDNVTSHLTEKYLTYFQKWLKWTCLENAEQNSKRPNMSDLWSKKAAERAADSNALDSLHFEKMITSGENCQNFQLKLRGKNIPFGIFEVGDYCIVSNVTKNQIAVASGIISVMSDQEIVLNVSKSYDFDSNNEFSLDHYNSSASNLRSQLGILTKLMTPSEHSRKICELIIDLKDPTFQEKLIKNTILKSKSHLSRLNKQQILAVVKALRANDYTLIRGLPGTGENSVLVYCVF</sequence>
<dbReference type="GO" id="GO:0004386">
    <property type="term" value="F:helicase activity"/>
    <property type="evidence" value="ECO:0007669"/>
    <property type="project" value="UniProtKB-KW"/>
</dbReference>
<dbReference type="InterPro" id="IPR027417">
    <property type="entry name" value="P-loop_NTPase"/>
</dbReference>
<keyword evidence="4" id="KW-0479">Metal-binding</keyword>
<keyword evidence="9" id="KW-0408">Iron</keyword>
<reference evidence="13" key="1">
    <citation type="submission" date="2022-11" db="UniProtKB">
        <authorList>
            <consortium name="WormBaseParasite"/>
        </authorList>
    </citation>
    <scope>IDENTIFICATION</scope>
</reference>
<evidence type="ECO:0000256" key="2">
    <source>
        <dbReference type="ARBA" id="ARBA00007913"/>
    </source>
</evidence>
<protein>
    <submittedName>
        <fullName evidence="13">DNA replication ATP-dependent helicase/nuclease DNA2</fullName>
    </submittedName>
</protein>